<evidence type="ECO:0000256" key="2">
    <source>
        <dbReference type="ARBA" id="ARBA00023015"/>
    </source>
</evidence>
<dbReference type="STRING" id="8469.M7C1D7"/>
<dbReference type="FunFam" id="1.20.5.340:FF:000005">
    <property type="entry name" value="Forkhead box P1, isoform CRA_f"/>
    <property type="match status" value="1"/>
</dbReference>
<evidence type="ECO:0000256" key="4">
    <source>
        <dbReference type="ARBA" id="ARBA00023163"/>
    </source>
</evidence>
<dbReference type="PANTHER" id="PTHR45796">
    <property type="entry name" value="FORKHEAD BOX P, ISOFORM C"/>
    <property type="match status" value="1"/>
</dbReference>
<dbReference type="InterPro" id="IPR036390">
    <property type="entry name" value="WH_DNA-bd_sf"/>
</dbReference>
<evidence type="ECO:0000256" key="1">
    <source>
        <dbReference type="ARBA" id="ARBA00004123"/>
    </source>
</evidence>
<evidence type="ECO:0000313" key="10">
    <source>
        <dbReference type="Proteomes" id="UP000031443"/>
    </source>
</evidence>
<dbReference type="InterPro" id="IPR032354">
    <property type="entry name" value="FOXP-CC"/>
</dbReference>
<dbReference type="AlphaFoldDB" id="M7C1D7"/>
<keyword evidence="4" id="KW-0804">Transcription</keyword>
<dbReference type="InterPro" id="IPR036388">
    <property type="entry name" value="WH-like_DNA-bd_sf"/>
</dbReference>
<dbReference type="Gene3D" id="1.20.5.340">
    <property type="match status" value="1"/>
</dbReference>
<dbReference type="PROSITE" id="PS50039">
    <property type="entry name" value="FORK_HEAD_3"/>
    <property type="match status" value="1"/>
</dbReference>
<dbReference type="PANTHER" id="PTHR45796:SF3">
    <property type="entry name" value="FORKHEAD BOX PROTEIN P1"/>
    <property type="match status" value="1"/>
</dbReference>
<dbReference type="EMBL" id="KB533466">
    <property type="protein sequence ID" value="EMP34202.1"/>
    <property type="molecule type" value="Genomic_DNA"/>
</dbReference>
<feature type="domain" description="Fork-head" evidence="8">
    <location>
        <begin position="385"/>
        <end position="562"/>
    </location>
</feature>
<dbReference type="Proteomes" id="UP000031443">
    <property type="component" value="Unassembled WGS sequence"/>
</dbReference>
<keyword evidence="3 6" id="KW-0238">DNA-binding</keyword>
<feature type="region of interest" description="Disordered" evidence="7">
    <location>
        <begin position="191"/>
        <end position="218"/>
    </location>
</feature>
<gene>
    <name evidence="9" type="ORF">UY3_08626</name>
</gene>
<sequence>MASGSRDRPNLRTRQVPVSVAMMTPQVITPQQMQQILQQQVLTPQQLQVLLQQQQALMLQQQQLQEFYKKQQEQLQLQLLQQQHAGKQPKEQQQVATQQLAFQQQLLQMQQLQQQHLLSLQRQGLLTIQPGQAALPLQPLAQGMIPTELQQLWKEVTSSHTAEETASNNHSSLDLSTTCVSSSAPSKTSLIINPHASTNGQLSVHTPKRESLSHEEHSHSHPLYGHGVCKWPGCEAVCEDFQSFLKHLNNEHALDDRSTAQCRVQMQVVQQLELQLAKDKERLQAMMTHLHVKSTEPKATPQPLNLVSSVTLSKTASEASPQSLPHTPTTPTTPITPVIQGPSVITTTSMHNVEPIRRRCPNKYNVAISSDLAQNQEFYKNAEVRPPFTYASLIRQAILESPEKQLTLNEIYNWFTRMFAYFRRNAATWKRFSITPCLVQKKKSPNTDFPMSSQTDQCGDKVEKLKKYVDLALRKCDMPPKHRVDGNDVALENKLHYKSEWLYRCVVAHKTGGSTHLLINKGAIRTNLSLHKCFIRVEDEFGSFWTVDDEEFKRGRHIQRGRPRKFCPDENFGELVAHNPSLIKNIQTSHTYCTPLNAALQASMADNSIPLYTTASMGNPTLGNLANAMREDLNGAMEHTNSNESDSSPGRSPMQAMHPVHVKEEPLDPDENEGPLSLVTTANHSPDFDHDRDYEDEPVNEDIE</sequence>
<proteinExistence type="predicted"/>
<dbReference type="InterPro" id="IPR001766">
    <property type="entry name" value="Fork_head_dom"/>
</dbReference>
<feature type="compositionally biased region" description="Basic and acidic residues" evidence="7">
    <location>
        <begin position="207"/>
        <end position="218"/>
    </location>
</feature>
<evidence type="ECO:0000256" key="7">
    <source>
        <dbReference type="SAM" id="MobiDB-lite"/>
    </source>
</evidence>
<evidence type="ECO:0000256" key="5">
    <source>
        <dbReference type="ARBA" id="ARBA00023242"/>
    </source>
</evidence>
<dbReference type="GO" id="GO:0000978">
    <property type="term" value="F:RNA polymerase II cis-regulatory region sequence-specific DNA binding"/>
    <property type="evidence" value="ECO:0007669"/>
    <property type="project" value="TreeGrafter"/>
</dbReference>
<feature type="compositionally biased region" description="Low complexity" evidence="7">
    <location>
        <begin position="325"/>
        <end position="337"/>
    </location>
</feature>
<feature type="compositionally biased region" description="Acidic residues" evidence="7">
    <location>
        <begin position="694"/>
        <end position="704"/>
    </location>
</feature>
<accession>M7C1D7</accession>
<name>M7C1D7_CHEMY</name>
<comment type="subcellular location">
    <subcellularLocation>
        <location evidence="1 6">Nucleus</location>
    </subcellularLocation>
</comment>
<evidence type="ECO:0000313" key="9">
    <source>
        <dbReference type="EMBL" id="EMP34202.1"/>
    </source>
</evidence>
<evidence type="ECO:0000256" key="6">
    <source>
        <dbReference type="PROSITE-ProRule" id="PRU00089"/>
    </source>
</evidence>
<dbReference type="eggNOG" id="KOG4385">
    <property type="taxonomic scope" value="Eukaryota"/>
</dbReference>
<dbReference type="Pfam" id="PF16159">
    <property type="entry name" value="FOXP-CC"/>
    <property type="match status" value="1"/>
</dbReference>
<protein>
    <submittedName>
        <fullName evidence="9">Forkhead box protein P1</fullName>
    </submittedName>
</protein>
<dbReference type="GO" id="GO:0001227">
    <property type="term" value="F:DNA-binding transcription repressor activity, RNA polymerase II-specific"/>
    <property type="evidence" value="ECO:0007669"/>
    <property type="project" value="TreeGrafter"/>
</dbReference>
<reference evidence="10" key="1">
    <citation type="journal article" date="2013" name="Nat. Genet.">
        <title>The draft genomes of soft-shell turtle and green sea turtle yield insights into the development and evolution of the turtle-specific body plan.</title>
        <authorList>
            <person name="Wang Z."/>
            <person name="Pascual-Anaya J."/>
            <person name="Zadissa A."/>
            <person name="Li W."/>
            <person name="Niimura Y."/>
            <person name="Huang Z."/>
            <person name="Li C."/>
            <person name="White S."/>
            <person name="Xiong Z."/>
            <person name="Fang D."/>
            <person name="Wang B."/>
            <person name="Ming Y."/>
            <person name="Chen Y."/>
            <person name="Zheng Y."/>
            <person name="Kuraku S."/>
            <person name="Pignatelli M."/>
            <person name="Herrero J."/>
            <person name="Beal K."/>
            <person name="Nozawa M."/>
            <person name="Li Q."/>
            <person name="Wang J."/>
            <person name="Zhang H."/>
            <person name="Yu L."/>
            <person name="Shigenobu S."/>
            <person name="Wang J."/>
            <person name="Liu J."/>
            <person name="Flicek P."/>
            <person name="Searle S."/>
            <person name="Wang J."/>
            <person name="Kuratani S."/>
            <person name="Yin Y."/>
            <person name="Aken B."/>
            <person name="Zhang G."/>
            <person name="Irie N."/>
        </authorList>
    </citation>
    <scope>NUCLEOTIDE SEQUENCE [LARGE SCALE GENOMIC DNA]</scope>
</reference>
<evidence type="ECO:0000256" key="3">
    <source>
        <dbReference type="ARBA" id="ARBA00023125"/>
    </source>
</evidence>
<feature type="compositionally biased region" description="Polar residues" evidence="7">
    <location>
        <begin position="315"/>
        <end position="324"/>
    </location>
</feature>
<dbReference type="Pfam" id="PF00250">
    <property type="entry name" value="Forkhead"/>
    <property type="match status" value="1"/>
</dbReference>
<organism evidence="9 10">
    <name type="scientific">Chelonia mydas</name>
    <name type="common">Green sea-turtle</name>
    <name type="synonym">Chelonia agassizi</name>
    <dbReference type="NCBI Taxonomy" id="8469"/>
    <lineage>
        <taxon>Eukaryota</taxon>
        <taxon>Metazoa</taxon>
        <taxon>Chordata</taxon>
        <taxon>Craniata</taxon>
        <taxon>Vertebrata</taxon>
        <taxon>Euteleostomi</taxon>
        <taxon>Archelosauria</taxon>
        <taxon>Testudinata</taxon>
        <taxon>Testudines</taxon>
        <taxon>Cryptodira</taxon>
        <taxon>Durocryptodira</taxon>
        <taxon>Americhelydia</taxon>
        <taxon>Chelonioidea</taxon>
        <taxon>Cheloniidae</taxon>
        <taxon>Chelonia</taxon>
    </lineage>
</organism>
<dbReference type="PRINTS" id="PR00053">
    <property type="entry name" value="FORKHEAD"/>
</dbReference>
<keyword evidence="10" id="KW-1185">Reference proteome</keyword>
<keyword evidence="5 6" id="KW-0539">Nucleus</keyword>
<dbReference type="SMART" id="SM00339">
    <property type="entry name" value="FH"/>
    <property type="match status" value="1"/>
</dbReference>
<dbReference type="GO" id="GO:0005634">
    <property type="term" value="C:nucleus"/>
    <property type="evidence" value="ECO:0007669"/>
    <property type="project" value="UniProtKB-SubCell"/>
</dbReference>
<feature type="compositionally biased region" description="Polar residues" evidence="7">
    <location>
        <begin position="639"/>
        <end position="650"/>
    </location>
</feature>
<dbReference type="InterPro" id="IPR050998">
    <property type="entry name" value="FOXP"/>
</dbReference>
<feature type="DNA-binding region" description="Fork-head" evidence="6">
    <location>
        <begin position="385"/>
        <end position="562"/>
    </location>
</feature>
<evidence type="ECO:0000259" key="8">
    <source>
        <dbReference type="PROSITE" id="PS50039"/>
    </source>
</evidence>
<keyword evidence="2" id="KW-0805">Transcription regulation</keyword>
<feature type="region of interest" description="Disordered" evidence="7">
    <location>
        <begin position="637"/>
        <end position="704"/>
    </location>
</feature>
<dbReference type="SUPFAM" id="SSF46785">
    <property type="entry name" value="Winged helix' DNA-binding domain"/>
    <property type="match status" value="2"/>
</dbReference>
<dbReference type="Gene3D" id="1.10.10.10">
    <property type="entry name" value="Winged helix-like DNA-binding domain superfamily/Winged helix DNA-binding domain"/>
    <property type="match status" value="1"/>
</dbReference>
<feature type="compositionally biased region" description="Polar residues" evidence="7">
    <location>
        <begin position="191"/>
        <end position="204"/>
    </location>
</feature>
<feature type="region of interest" description="Disordered" evidence="7">
    <location>
        <begin position="315"/>
        <end position="340"/>
    </location>
</feature>